<keyword evidence="1" id="KW-0732">Signal</keyword>
<organism evidence="2 3">
    <name type="scientific">Cyclotella atomus</name>
    <dbReference type="NCBI Taxonomy" id="382360"/>
    <lineage>
        <taxon>Eukaryota</taxon>
        <taxon>Sar</taxon>
        <taxon>Stramenopiles</taxon>
        <taxon>Ochrophyta</taxon>
        <taxon>Bacillariophyta</taxon>
        <taxon>Coscinodiscophyceae</taxon>
        <taxon>Thalassiosirophycidae</taxon>
        <taxon>Stephanodiscales</taxon>
        <taxon>Stephanodiscaceae</taxon>
        <taxon>Cyclotella</taxon>
    </lineage>
</organism>
<comment type="caution">
    <text evidence="2">The sequence shown here is derived from an EMBL/GenBank/DDBJ whole genome shotgun (WGS) entry which is preliminary data.</text>
</comment>
<protein>
    <submittedName>
        <fullName evidence="2">Uncharacterized protein</fullName>
    </submittedName>
</protein>
<evidence type="ECO:0000313" key="3">
    <source>
        <dbReference type="Proteomes" id="UP001530400"/>
    </source>
</evidence>
<dbReference type="AlphaFoldDB" id="A0ABD3PJ19"/>
<feature type="chain" id="PRO_5044756972" evidence="1">
    <location>
        <begin position="35"/>
        <end position="197"/>
    </location>
</feature>
<name>A0ABD3PJ19_9STRA</name>
<evidence type="ECO:0000256" key="1">
    <source>
        <dbReference type="SAM" id="SignalP"/>
    </source>
</evidence>
<sequence length="197" mass="21545">MSSFLFPRALRCSITIIMPLRTLFLLILLPFASAFAPSQKIQSIANGRTALTQLSAQPFERMIELPGGKGLSAQMKFMPVLEDSELIEVRYKVPFGLDVAPKDSMAICTKAGTGGEQPGDILRYTSQWTLGLPRGDGVITTAMSFSGGISWQVSMFDVLAAKRWEDVVAALVSNEQSRTNEVVLLFERPLSGAKKDE</sequence>
<reference evidence="2 3" key="1">
    <citation type="submission" date="2024-10" db="EMBL/GenBank/DDBJ databases">
        <title>Updated reference genomes for cyclostephanoid diatoms.</title>
        <authorList>
            <person name="Roberts W.R."/>
            <person name="Alverson A.J."/>
        </authorList>
    </citation>
    <scope>NUCLEOTIDE SEQUENCE [LARGE SCALE GENOMIC DNA]</scope>
    <source>
        <strain evidence="2 3">AJA010-31</strain>
    </source>
</reference>
<dbReference type="Proteomes" id="UP001530400">
    <property type="component" value="Unassembled WGS sequence"/>
</dbReference>
<dbReference type="EMBL" id="JALLPJ020000591">
    <property type="protein sequence ID" value="KAL3787917.1"/>
    <property type="molecule type" value="Genomic_DNA"/>
</dbReference>
<gene>
    <name evidence="2" type="ORF">ACHAWO_001066</name>
</gene>
<accession>A0ABD3PJ19</accession>
<feature type="signal peptide" evidence="1">
    <location>
        <begin position="1"/>
        <end position="34"/>
    </location>
</feature>
<keyword evidence="3" id="KW-1185">Reference proteome</keyword>
<evidence type="ECO:0000313" key="2">
    <source>
        <dbReference type="EMBL" id="KAL3787917.1"/>
    </source>
</evidence>
<proteinExistence type="predicted"/>